<organism evidence="1 2">
    <name type="scientific">Deinococcus navajonensis</name>
    <dbReference type="NCBI Taxonomy" id="309884"/>
    <lineage>
        <taxon>Bacteria</taxon>
        <taxon>Thermotogati</taxon>
        <taxon>Deinococcota</taxon>
        <taxon>Deinococci</taxon>
        <taxon>Deinococcales</taxon>
        <taxon>Deinococcaceae</taxon>
        <taxon>Deinococcus</taxon>
    </lineage>
</organism>
<evidence type="ECO:0000313" key="2">
    <source>
        <dbReference type="Proteomes" id="UP001595998"/>
    </source>
</evidence>
<keyword evidence="2" id="KW-1185">Reference proteome</keyword>
<sequence>MIPTHTLKRTVLIGLGGTGKDALLHAKRKYIETFGEVPPLVSFLVIDTTNDNASSIPATRPDGSVEDVKLKASELLHIVARGASSLPKVNDEIREWWPAKASLKSNILSGAGQVRALGRLALFANARLVYDTLRNTLASARDYANVRTGADARAIYESMSPNLTVCVAGSIAGGTGSGTFLDVALILRDLLSDEDQLFGYLVLPDIFTPNPGTQNVEPNAYGALLELDHLMTRDDTWSYPFGGRRITVRKKPFDMAFLVNRQNRAGKTFNDKENLSELIGMGMFLAGGPLGKEQADIFDNIVVQLTEGQGKFYGKTAHYAGFGAAELQFEPGSLDAQRSARTLQDALTFLSATTRTPALKLPLLDVPAAPEDAGNLRFEVPGVHEEAGRWSAIAADLRAAITSTRGARLRERQHELTALETALESELQSLFAQGYTFSDLVAALNAVHSDLNKRIAAQEATSETLRQGLDDQLEKTGRNVESNAQAQKPQGGFLRKAAEVSPVLNRRGLDRMALAAVTVGDASASAEQLRLLAQRIVARRDRLSESRERLSRWFTDRLAQQGRTVHGPRTENRPFTLVVPPAYLPQTALKQSHDPEQAAALLRALTLPALEQPQPAGVLQAAFQSQQAADLRGWLSGAVTQAPGTPQRSEVERTFRELDAISAPCWDYQDAWVSNPAVGHLEQLNILGVENRRDAHPVFHPTIQDVFAGHLHKFQTVSTGDPQRVILYKIEAAIPAFALANAQVYREKYMMQRDNASYHIHREWEALPDLAPLPDQAEAMDLWVRARITGRVRVKDGRYQYASDREGSERWYDLGRNVPDAFSALGSNFFLFKELERLVEQLWQAQPEHTVQQNLERFVAASRKLADDAERSAAERDVFERQFGSAQALLDRVRRGQAFQIPDDFEPVTY</sequence>
<protein>
    <submittedName>
        <fullName evidence="1">Tubulin-like doman-containing protein</fullName>
    </submittedName>
</protein>
<dbReference type="SUPFAM" id="SSF52490">
    <property type="entry name" value="Tubulin nucleotide-binding domain-like"/>
    <property type="match status" value="1"/>
</dbReference>
<reference evidence="2" key="1">
    <citation type="journal article" date="2019" name="Int. J. Syst. Evol. Microbiol.">
        <title>The Global Catalogue of Microorganisms (GCM) 10K type strain sequencing project: providing services to taxonomists for standard genome sequencing and annotation.</title>
        <authorList>
            <consortium name="The Broad Institute Genomics Platform"/>
            <consortium name="The Broad Institute Genome Sequencing Center for Infectious Disease"/>
            <person name="Wu L."/>
            <person name="Ma J."/>
        </authorList>
    </citation>
    <scope>NUCLEOTIDE SEQUENCE [LARGE SCALE GENOMIC DNA]</scope>
    <source>
        <strain evidence="2">CCUG 56029</strain>
    </source>
</reference>
<dbReference type="Proteomes" id="UP001595998">
    <property type="component" value="Unassembled WGS sequence"/>
</dbReference>
<dbReference type="Pfam" id="PF13809">
    <property type="entry name" value="Tubulin_2"/>
    <property type="match status" value="1"/>
</dbReference>
<dbReference type="EMBL" id="JBHSEH010000017">
    <property type="protein sequence ID" value="MFC4427129.1"/>
    <property type="molecule type" value="Genomic_DNA"/>
</dbReference>
<accession>A0ABV8XNI3</accession>
<dbReference type="InterPro" id="IPR025904">
    <property type="entry name" value="Tubulin-like"/>
</dbReference>
<name>A0ABV8XNI3_9DEIO</name>
<evidence type="ECO:0000313" key="1">
    <source>
        <dbReference type="EMBL" id="MFC4427129.1"/>
    </source>
</evidence>
<gene>
    <name evidence="1" type="ORF">ACFOZ9_13010</name>
</gene>
<proteinExistence type="predicted"/>
<dbReference type="InterPro" id="IPR036525">
    <property type="entry name" value="Tubulin/FtsZ_GTPase_sf"/>
</dbReference>
<dbReference type="RefSeq" id="WP_380040309.1">
    <property type="nucleotide sequence ID" value="NZ_JBHSEH010000017.1"/>
</dbReference>
<comment type="caution">
    <text evidence="1">The sequence shown here is derived from an EMBL/GenBank/DDBJ whole genome shotgun (WGS) entry which is preliminary data.</text>
</comment>
<dbReference type="Gene3D" id="3.40.50.1440">
    <property type="entry name" value="Tubulin/FtsZ, GTPase domain"/>
    <property type="match status" value="1"/>
</dbReference>